<dbReference type="EMBL" id="CAJHOF010000001">
    <property type="protein sequence ID" value="CAD7286936.1"/>
    <property type="molecule type" value="Genomic_DNA"/>
</dbReference>
<dbReference type="Gene3D" id="3.10.129.10">
    <property type="entry name" value="Hotdog Thioesterase"/>
    <property type="match status" value="1"/>
</dbReference>
<dbReference type="Pfam" id="PF00501">
    <property type="entry name" value="AMP-binding"/>
    <property type="match status" value="1"/>
</dbReference>
<gene>
    <name evidence="3" type="primary">aas_1</name>
    <name evidence="3" type="ORF">LMG7974_00158</name>
</gene>
<dbReference type="PANTHER" id="PTHR43767">
    <property type="entry name" value="LONG-CHAIN-FATTY-ACID--COA LIGASE"/>
    <property type="match status" value="1"/>
</dbReference>
<keyword evidence="4" id="KW-1185">Reference proteome</keyword>
<dbReference type="Pfam" id="PF22818">
    <property type="entry name" value="ApeI-like"/>
    <property type="match status" value="1"/>
</dbReference>
<dbReference type="InterPro" id="IPR042099">
    <property type="entry name" value="ANL_N_sf"/>
</dbReference>
<dbReference type="InterPro" id="IPR050237">
    <property type="entry name" value="ATP-dep_AMP-bd_enzyme"/>
</dbReference>
<keyword evidence="3" id="KW-0436">Ligase</keyword>
<sequence>MLKKYNTLISKAVGGLKSKNVKNAQIYLEDSDEFIVAFFACLALDLKPLVLSQNLAKNDSFFINNINDILGDESEFIIGDDAEFFLLTSGSSGEAKLISKSLHKMILEAKALAKCYKFGDEFIASVTHQHMFGLTFKIFLPLVLGAKIEPKFLNYPEFIYEQNLKNKTLISSPTLLKALLSSDKKQMLSQLKNIITAGAKLDDELKKELCGLVGYINVYGSTETGVVACDEGLGFRLFDGVNAFIANERLGVVSPWCDEFIMGDMARLNERELVILGRADRVVKINEKRISLDMLESLISQSELINECACIQIEQRIGVAIVLSEIGARALRDHGKKGINETIKNLVKDEYQNNLRLIKIVKNIPKNTQGKVLKSEIEKLFNKNEIFEFRQIFKDEVKAEYQADVEPSLFYFDGHFYDFALVPGFIQLECVVKLARNFGLDLTRSKKFEAIKFSGFLRPLDVATFFLEIKNNKLYFSIKNDTKICASGRICIN</sequence>
<dbReference type="Proteomes" id="UP000789803">
    <property type="component" value="Unassembled WGS sequence"/>
</dbReference>
<evidence type="ECO:0000313" key="4">
    <source>
        <dbReference type="Proteomes" id="UP000789803"/>
    </source>
</evidence>
<dbReference type="SUPFAM" id="SSF56801">
    <property type="entry name" value="Acetyl-CoA synthetase-like"/>
    <property type="match status" value="1"/>
</dbReference>
<dbReference type="GO" id="GO:0008922">
    <property type="term" value="F:long-chain fatty acid [acyl-carrier-protein] ligase activity"/>
    <property type="evidence" value="ECO:0007669"/>
    <property type="project" value="UniProtKB-EC"/>
</dbReference>
<dbReference type="Gene3D" id="3.30.300.30">
    <property type="match status" value="1"/>
</dbReference>
<reference evidence="3 4" key="1">
    <citation type="submission" date="2020-11" db="EMBL/GenBank/DDBJ databases">
        <authorList>
            <person name="Peeters C."/>
        </authorList>
    </citation>
    <scope>NUCLEOTIDE SEQUENCE [LARGE SCALE GENOMIC DNA]</scope>
    <source>
        <strain evidence="3 4">LMG 7974</strain>
    </source>
</reference>
<dbReference type="InterPro" id="IPR054545">
    <property type="entry name" value="ApeI-like"/>
</dbReference>
<evidence type="ECO:0000313" key="3">
    <source>
        <dbReference type="EMBL" id="CAD7286936.1"/>
    </source>
</evidence>
<organism evidence="3 4">
    <name type="scientific">Campylobacter majalis</name>
    <dbReference type="NCBI Taxonomy" id="2790656"/>
    <lineage>
        <taxon>Bacteria</taxon>
        <taxon>Pseudomonadati</taxon>
        <taxon>Campylobacterota</taxon>
        <taxon>Epsilonproteobacteria</taxon>
        <taxon>Campylobacterales</taxon>
        <taxon>Campylobacteraceae</taxon>
        <taxon>Campylobacter</taxon>
    </lineage>
</organism>
<dbReference type="InterPro" id="IPR029069">
    <property type="entry name" value="HotDog_dom_sf"/>
</dbReference>
<dbReference type="SUPFAM" id="SSF54637">
    <property type="entry name" value="Thioesterase/thiol ester dehydrase-isomerase"/>
    <property type="match status" value="1"/>
</dbReference>
<dbReference type="InterPro" id="IPR000873">
    <property type="entry name" value="AMP-dep_synth/lig_dom"/>
</dbReference>
<dbReference type="RefSeq" id="WP_229931984.1">
    <property type="nucleotide sequence ID" value="NZ_CAJHOF010000001.1"/>
</dbReference>
<comment type="caution">
    <text evidence="3">The sequence shown here is derived from an EMBL/GenBank/DDBJ whole genome shotgun (WGS) entry which is preliminary data.</text>
</comment>
<protein>
    <submittedName>
        <fullName evidence="3">Bifunctional protein Aas</fullName>
        <ecNumber evidence="3">6.2.1.20</ecNumber>
    </submittedName>
</protein>
<evidence type="ECO:0000259" key="1">
    <source>
        <dbReference type="Pfam" id="PF00501"/>
    </source>
</evidence>
<name>A0ABM8Q2E7_9BACT</name>
<proteinExistence type="predicted"/>
<accession>A0ABM8Q2E7</accession>
<feature type="domain" description="ApeI dehydratase-like" evidence="2">
    <location>
        <begin position="394"/>
        <end position="489"/>
    </location>
</feature>
<dbReference type="Gene3D" id="3.40.50.12780">
    <property type="entry name" value="N-terminal domain of ligase-like"/>
    <property type="match status" value="1"/>
</dbReference>
<dbReference type="PANTHER" id="PTHR43767:SF1">
    <property type="entry name" value="NONRIBOSOMAL PEPTIDE SYNTHASE PES1 (EUROFUNG)-RELATED"/>
    <property type="match status" value="1"/>
</dbReference>
<dbReference type="InterPro" id="IPR045851">
    <property type="entry name" value="AMP-bd_C_sf"/>
</dbReference>
<dbReference type="EC" id="6.2.1.20" evidence="3"/>
<feature type="domain" description="AMP-dependent synthetase/ligase" evidence="1">
    <location>
        <begin position="79"/>
        <end position="229"/>
    </location>
</feature>
<evidence type="ECO:0000259" key="2">
    <source>
        <dbReference type="Pfam" id="PF22818"/>
    </source>
</evidence>